<keyword evidence="4" id="KW-1185">Reference proteome</keyword>
<proteinExistence type="predicted"/>
<dbReference type="InterPro" id="IPR008258">
    <property type="entry name" value="Transglycosylase_SLT_dom_1"/>
</dbReference>
<dbReference type="EMBL" id="CP020880">
    <property type="protein sequence ID" value="ART78078.1"/>
    <property type="molecule type" value="Genomic_DNA"/>
</dbReference>
<dbReference type="Pfam" id="PF01464">
    <property type="entry name" value="SLT"/>
    <property type="match status" value="1"/>
</dbReference>
<evidence type="ECO:0000313" key="4">
    <source>
        <dbReference type="Proteomes" id="UP000195573"/>
    </source>
</evidence>
<keyword evidence="1" id="KW-0732">Signal</keyword>
<gene>
    <name evidence="3" type="ORF">B4U37_19435</name>
</gene>
<dbReference type="PANTHER" id="PTHR30032:SF8">
    <property type="entry name" value="GERMINATION-SPECIFIC N-ACETYLMURAMOYL-L-ALANINE AMIDASE"/>
    <property type="match status" value="1"/>
</dbReference>
<feature type="domain" description="Transglycosylase SLT" evidence="2">
    <location>
        <begin position="44"/>
        <end position="153"/>
    </location>
</feature>
<evidence type="ECO:0000313" key="3">
    <source>
        <dbReference type="EMBL" id="ART78078.1"/>
    </source>
</evidence>
<dbReference type="Gene3D" id="3.40.50.12090">
    <property type="match status" value="2"/>
</dbReference>
<feature type="signal peptide" evidence="1">
    <location>
        <begin position="1"/>
        <end position="23"/>
    </location>
</feature>
<dbReference type="SUPFAM" id="SSF53955">
    <property type="entry name" value="Lysozyme-like"/>
    <property type="match status" value="1"/>
</dbReference>
<dbReference type="PANTHER" id="PTHR30032">
    <property type="entry name" value="N-ACETYLMURAMOYL-L-ALANINE AMIDASE-RELATED"/>
    <property type="match status" value="1"/>
</dbReference>
<dbReference type="InterPro" id="IPR051922">
    <property type="entry name" value="Bact_Sporulation_Assoc"/>
</dbReference>
<sequence>MKKMKFLVVLLTLTLFLPQSISAQENTGCKQPSSLNEIDRMLTEEAIKQDVPAEIVKAIAFVESLGWAHCVGDKAIISGDGGIGIMQVTDPEGEYKLDQKRLVTDIQYNIKSGVMILNDKFERFSGNVIPMLNDGNRMYIENWYFAIMAYNGIVPMNSPIYLSDENKDKKGQRNIKSYQDRVLTALEKGNPGIELNRTFDQIKLEDLEYVEVAGGKEIIRFKKKSYTTFGPLTHTAYLFGPDDLVRVDTKVRRRAQPRTIKDFEPYFNPGILTIKSLVKTDETDKENIHGSYNHFGWYLASNGGVENKLTGHVASSYLKPFGKRIAGEDRYETATKISEEGWGNKADTVIIADGSNFPDALSGAPLAYKLDAPILLTSHKKAELNESTKAKIKELGATEAIILGSKSAVSSKVQSTIKEMGLTVKRIGGKDRYETSALIAKELGVTSQAVVASGSNFPDALAIAPYAAKNGIPILLTKGGGSEPLNSVVANTINNHKVTSTIVVGGDNVVSKKAFNALPKADRIAGKDRYATSVAIIEELKMPIDMLYVATGKSFADALTGSVLAAKENAAILLIGNIQNQESIETTNLIAKHNIDTFYVLGGDSAVNNDVLSRLILK</sequence>
<feature type="chain" id="PRO_5046966770" description="Transglycosylase SLT domain-containing protein" evidence="1">
    <location>
        <begin position="24"/>
        <end position="618"/>
    </location>
</feature>
<organism evidence="3 4">
    <name type="scientific">Sutcliffiella horikoshii</name>
    <dbReference type="NCBI Taxonomy" id="79883"/>
    <lineage>
        <taxon>Bacteria</taxon>
        <taxon>Bacillati</taxon>
        <taxon>Bacillota</taxon>
        <taxon>Bacilli</taxon>
        <taxon>Bacillales</taxon>
        <taxon>Bacillaceae</taxon>
        <taxon>Sutcliffiella</taxon>
    </lineage>
</organism>
<evidence type="ECO:0000259" key="2">
    <source>
        <dbReference type="Pfam" id="PF01464"/>
    </source>
</evidence>
<dbReference type="Gene3D" id="1.10.530.10">
    <property type="match status" value="1"/>
</dbReference>
<dbReference type="Pfam" id="PF04122">
    <property type="entry name" value="CW_binding_2"/>
    <property type="match status" value="3"/>
</dbReference>
<dbReference type="Proteomes" id="UP000195573">
    <property type="component" value="Chromosome"/>
</dbReference>
<dbReference type="InterPro" id="IPR023346">
    <property type="entry name" value="Lysozyme-like_dom_sf"/>
</dbReference>
<reference evidence="3 4" key="1">
    <citation type="submission" date="2017-04" db="EMBL/GenBank/DDBJ databases">
        <title>Complete Genome Sequence of the Bacillus horikoshii 20a strain from Cuatro Cienegas, Coahuila, Mexico.</title>
        <authorList>
            <person name="Zarza E."/>
            <person name="Alcaraz L.D."/>
            <person name="Aguilar-Salinas B."/>
            <person name="Islas A."/>
            <person name="Olmedo-Alvarez G."/>
        </authorList>
    </citation>
    <scope>NUCLEOTIDE SEQUENCE [LARGE SCALE GENOMIC DNA]</scope>
    <source>
        <strain evidence="3 4">20a</strain>
    </source>
</reference>
<protein>
    <recommendedName>
        <fullName evidence="2">Transglycosylase SLT domain-containing protein</fullName>
    </recommendedName>
</protein>
<dbReference type="InterPro" id="IPR007253">
    <property type="entry name" value="Cell_wall-bd_2"/>
</dbReference>
<name>A0ABM6KNF5_9BACI</name>
<evidence type="ECO:0000256" key="1">
    <source>
        <dbReference type="SAM" id="SignalP"/>
    </source>
</evidence>
<accession>A0ABM6KNF5</accession>